<reference evidence="3" key="2">
    <citation type="submission" date="2020-09" db="EMBL/GenBank/DDBJ databases">
        <authorList>
            <person name="Sun Q."/>
            <person name="Zhou Y."/>
        </authorList>
    </citation>
    <scope>NUCLEOTIDE SEQUENCE</scope>
    <source>
        <strain evidence="3">CGMCC 1.10749</strain>
    </source>
</reference>
<evidence type="ECO:0000256" key="2">
    <source>
        <dbReference type="SAM" id="Phobius"/>
    </source>
</evidence>
<reference evidence="3" key="1">
    <citation type="journal article" date="2014" name="Int. J. Syst. Evol. Microbiol.">
        <title>Complete genome sequence of Corynebacterium casei LMG S-19264T (=DSM 44701T), isolated from a smear-ripened cheese.</title>
        <authorList>
            <consortium name="US DOE Joint Genome Institute (JGI-PGF)"/>
            <person name="Walter F."/>
            <person name="Albersmeier A."/>
            <person name="Kalinowski J."/>
            <person name="Ruckert C."/>
        </authorList>
    </citation>
    <scope>NUCLEOTIDE SEQUENCE</scope>
    <source>
        <strain evidence="3">CGMCC 1.10749</strain>
    </source>
</reference>
<proteinExistence type="predicted"/>
<evidence type="ECO:0000313" key="3">
    <source>
        <dbReference type="EMBL" id="GGB71953.1"/>
    </source>
</evidence>
<evidence type="ECO:0000313" key="4">
    <source>
        <dbReference type="Proteomes" id="UP000628079"/>
    </source>
</evidence>
<evidence type="ECO:0000256" key="1">
    <source>
        <dbReference type="SAM" id="MobiDB-lite"/>
    </source>
</evidence>
<accession>A0A8H9KQC1</accession>
<organism evidence="3 4">
    <name type="scientific">Knoellia flava</name>
    <dbReference type="NCBI Taxonomy" id="913969"/>
    <lineage>
        <taxon>Bacteria</taxon>
        <taxon>Bacillati</taxon>
        <taxon>Actinomycetota</taxon>
        <taxon>Actinomycetes</taxon>
        <taxon>Micrococcales</taxon>
        <taxon>Intrasporangiaceae</taxon>
        <taxon>Knoellia</taxon>
    </lineage>
</organism>
<feature type="transmembrane region" description="Helical" evidence="2">
    <location>
        <begin position="69"/>
        <end position="92"/>
    </location>
</feature>
<protein>
    <recommendedName>
        <fullName evidence="5">AtpZ/AtpI family protein</fullName>
    </recommendedName>
</protein>
<comment type="caution">
    <text evidence="3">The sequence shown here is derived from an EMBL/GenBank/DDBJ whole genome shotgun (WGS) entry which is preliminary data.</text>
</comment>
<dbReference type="RefSeq" id="WP_035950483.1">
    <property type="nucleotide sequence ID" value="NZ_BMEA01000001.1"/>
</dbReference>
<sequence length="98" mass="10511">MTEDRERPEGADRRLPKGVEGHEPFATWHDDPELPSATARADALGATVIAYLITGPAVFGAIGWGIDRLLGTGFVVVLGILAGMALSLYTIWLRYGTT</sequence>
<evidence type="ECO:0008006" key="5">
    <source>
        <dbReference type="Google" id="ProtNLM"/>
    </source>
</evidence>
<keyword evidence="2" id="KW-1133">Transmembrane helix</keyword>
<keyword evidence="2" id="KW-0472">Membrane</keyword>
<gene>
    <name evidence="3" type="ORF">GCM10011314_09230</name>
</gene>
<dbReference type="EMBL" id="BMEA01000001">
    <property type="protein sequence ID" value="GGB71953.1"/>
    <property type="molecule type" value="Genomic_DNA"/>
</dbReference>
<feature type="compositionally biased region" description="Basic and acidic residues" evidence="1">
    <location>
        <begin position="1"/>
        <end position="32"/>
    </location>
</feature>
<name>A0A8H9KQC1_9MICO</name>
<feature type="transmembrane region" description="Helical" evidence="2">
    <location>
        <begin position="43"/>
        <end position="62"/>
    </location>
</feature>
<feature type="region of interest" description="Disordered" evidence="1">
    <location>
        <begin position="1"/>
        <end position="33"/>
    </location>
</feature>
<dbReference type="AlphaFoldDB" id="A0A8H9KQC1"/>
<keyword evidence="2" id="KW-0812">Transmembrane</keyword>
<dbReference type="Proteomes" id="UP000628079">
    <property type="component" value="Unassembled WGS sequence"/>
</dbReference>